<evidence type="ECO:0000256" key="5">
    <source>
        <dbReference type="ARBA" id="ARBA00023004"/>
    </source>
</evidence>
<evidence type="ECO:0000256" key="2">
    <source>
        <dbReference type="ARBA" id="ARBA00022617"/>
    </source>
</evidence>
<dbReference type="Proteomes" id="UP000695264">
    <property type="component" value="Unassembled WGS sequence"/>
</dbReference>
<dbReference type="InterPro" id="IPR002401">
    <property type="entry name" value="Cyt_P450_E_grp-I"/>
</dbReference>
<evidence type="ECO:0000313" key="7">
    <source>
        <dbReference type="EMBL" id="NJQ01124.1"/>
    </source>
</evidence>
<gene>
    <name evidence="7" type="ORF">HCK00_11420</name>
</gene>
<dbReference type="EMBL" id="JAATEN010000007">
    <property type="protein sequence ID" value="NJQ01124.1"/>
    <property type="molecule type" value="Genomic_DNA"/>
</dbReference>
<dbReference type="InterPro" id="IPR050196">
    <property type="entry name" value="Cytochrome_P450_Monoox"/>
</dbReference>
<dbReference type="SUPFAM" id="SSF48264">
    <property type="entry name" value="Cytochrome P450"/>
    <property type="match status" value="1"/>
</dbReference>
<comment type="similarity">
    <text evidence="1">Belongs to the cytochrome P450 family.</text>
</comment>
<name>A0ABX1BTT2_9ACTN</name>
<reference evidence="7 8" key="1">
    <citation type="submission" date="2020-03" db="EMBL/GenBank/DDBJ databases">
        <title>WGS of actinomycetes isolated from Thailand.</title>
        <authorList>
            <person name="Thawai C."/>
        </authorList>
    </citation>
    <scope>NUCLEOTIDE SEQUENCE [LARGE SCALE GENOMIC DNA]</scope>
    <source>
        <strain evidence="7 8">PLAI 1-29</strain>
    </source>
</reference>
<dbReference type="PANTHER" id="PTHR24291">
    <property type="entry name" value="CYTOCHROME P450 FAMILY 4"/>
    <property type="match status" value="1"/>
</dbReference>
<dbReference type="PRINTS" id="PR00385">
    <property type="entry name" value="P450"/>
</dbReference>
<dbReference type="Pfam" id="PF00067">
    <property type="entry name" value="p450"/>
    <property type="match status" value="1"/>
</dbReference>
<dbReference type="Gene3D" id="1.10.630.10">
    <property type="entry name" value="Cytochrome P450"/>
    <property type="match status" value="1"/>
</dbReference>
<dbReference type="InterPro" id="IPR036396">
    <property type="entry name" value="Cyt_P450_sf"/>
</dbReference>
<evidence type="ECO:0000313" key="8">
    <source>
        <dbReference type="Proteomes" id="UP000695264"/>
    </source>
</evidence>
<keyword evidence="6" id="KW-0503">Monooxygenase</keyword>
<keyword evidence="8" id="KW-1185">Reference proteome</keyword>
<proteinExistence type="inferred from homology"/>
<protein>
    <submittedName>
        <fullName evidence="7">Cytochrome P450</fullName>
    </submittedName>
</protein>
<dbReference type="InterPro" id="IPR001128">
    <property type="entry name" value="Cyt_P450"/>
</dbReference>
<evidence type="ECO:0000256" key="6">
    <source>
        <dbReference type="ARBA" id="ARBA00023033"/>
    </source>
</evidence>
<keyword evidence="3" id="KW-0479">Metal-binding</keyword>
<dbReference type="RefSeq" id="WP_168101736.1">
    <property type="nucleotide sequence ID" value="NZ_JAATEN010000007.1"/>
</dbReference>
<dbReference type="PRINTS" id="PR00463">
    <property type="entry name" value="EP450I"/>
</dbReference>
<evidence type="ECO:0000256" key="1">
    <source>
        <dbReference type="ARBA" id="ARBA00010617"/>
    </source>
</evidence>
<keyword evidence="2" id="KW-0349">Heme</keyword>
<accession>A0ABX1BTT2</accession>
<keyword evidence="4" id="KW-0560">Oxidoreductase</keyword>
<evidence type="ECO:0000256" key="3">
    <source>
        <dbReference type="ARBA" id="ARBA00022723"/>
    </source>
</evidence>
<comment type="caution">
    <text evidence="7">The sequence shown here is derived from an EMBL/GenBank/DDBJ whole genome shotgun (WGS) entry which is preliminary data.</text>
</comment>
<evidence type="ECO:0000256" key="4">
    <source>
        <dbReference type="ARBA" id="ARBA00023002"/>
    </source>
</evidence>
<dbReference type="PANTHER" id="PTHR24291:SF50">
    <property type="entry name" value="BIFUNCTIONAL ALBAFLAVENONE MONOOXYGENASE_TERPENE SYNTHASE"/>
    <property type="match status" value="1"/>
</dbReference>
<keyword evidence="5" id="KW-0408">Iron</keyword>
<sequence length="470" mass="51958">MEPNATEVPTAGGLPLLGSMLDLRRDPLGTYQRAREEHGDVVRIVAGPPGLRTTIYFVFSPPGVQQILAARSADFRKDDAFSMEMRDTFGNGLLSSLDEDHLRQRRLLSPLFTKKKVAEYAGAICDEVDLLCEEWAADPEGRPDLNEDLSRLTVRMITRILFGADAEEAAEVVRRCMPALSTYTLRRGLMPVNLPRSVPTPANRRARAAQAELHALCDRLIERRRRSGGTSGATGSDDLLTLLINARSDEDTPLTDLELRDQVLVFLLAGSDTTATSLTFTLYLLARHPEIQDAAREEVRSVLGGRRPTPGDLDAMPSVERILKEAMRLYPAAPVLIRRAARDSVVDGHAIPAGAYVYVSPWVTHRHPSHWESPGSFDPERFRPEGEEGRHRYTWFPLGGGPRSCIGNHFAMLQMKLAVSLLLQRHRFTGAPEDVELEVGVTIRAAGAVGCRLTPADQEAAEPRTLPARR</sequence>
<organism evidence="7 8">
    <name type="scientific">Streptomyces zingiberis</name>
    <dbReference type="NCBI Taxonomy" id="2053010"/>
    <lineage>
        <taxon>Bacteria</taxon>
        <taxon>Bacillati</taxon>
        <taxon>Actinomycetota</taxon>
        <taxon>Actinomycetes</taxon>
        <taxon>Kitasatosporales</taxon>
        <taxon>Streptomycetaceae</taxon>
        <taxon>Streptomyces</taxon>
    </lineage>
</organism>